<reference evidence="1 2" key="1">
    <citation type="submission" date="2018-06" db="EMBL/GenBank/DDBJ databases">
        <title>A transcriptomic atlas of mushroom development highlights an independent origin of complex multicellularity.</title>
        <authorList>
            <consortium name="DOE Joint Genome Institute"/>
            <person name="Krizsan K."/>
            <person name="Almasi E."/>
            <person name="Merenyi Z."/>
            <person name="Sahu N."/>
            <person name="Viragh M."/>
            <person name="Koszo T."/>
            <person name="Mondo S."/>
            <person name="Kiss B."/>
            <person name="Balint B."/>
            <person name="Kues U."/>
            <person name="Barry K."/>
            <person name="Hegedus J.C."/>
            <person name="Henrissat B."/>
            <person name="Johnson J."/>
            <person name="Lipzen A."/>
            <person name="Ohm R."/>
            <person name="Nagy I."/>
            <person name="Pangilinan J."/>
            <person name="Yan J."/>
            <person name="Xiong Y."/>
            <person name="Grigoriev I.V."/>
            <person name="Hibbett D.S."/>
            <person name="Nagy L.G."/>
        </authorList>
    </citation>
    <scope>NUCLEOTIDE SEQUENCE [LARGE SCALE GENOMIC DNA]</scope>
    <source>
        <strain evidence="1 2">SZMC22713</strain>
    </source>
</reference>
<evidence type="ECO:0000313" key="2">
    <source>
        <dbReference type="Proteomes" id="UP000294933"/>
    </source>
</evidence>
<evidence type="ECO:0000313" key="1">
    <source>
        <dbReference type="EMBL" id="TDL22717.1"/>
    </source>
</evidence>
<organism evidence="1 2">
    <name type="scientific">Rickenella mellea</name>
    <dbReference type="NCBI Taxonomy" id="50990"/>
    <lineage>
        <taxon>Eukaryota</taxon>
        <taxon>Fungi</taxon>
        <taxon>Dikarya</taxon>
        <taxon>Basidiomycota</taxon>
        <taxon>Agaricomycotina</taxon>
        <taxon>Agaricomycetes</taxon>
        <taxon>Hymenochaetales</taxon>
        <taxon>Rickenellaceae</taxon>
        <taxon>Rickenella</taxon>
    </lineage>
</organism>
<keyword evidence="2" id="KW-1185">Reference proteome</keyword>
<dbReference type="VEuPathDB" id="FungiDB:BD410DRAFT_788006"/>
<gene>
    <name evidence="1" type="ORF">BD410DRAFT_788006</name>
</gene>
<dbReference type="AlphaFoldDB" id="A0A4Y7Q4Y0"/>
<dbReference type="Proteomes" id="UP000294933">
    <property type="component" value="Unassembled WGS sequence"/>
</dbReference>
<protein>
    <submittedName>
        <fullName evidence="1">Uncharacterized protein</fullName>
    </submittedName>
</protein>
<dbReference type="EMBL" id="ML170173">
    <property type="protein sequence ID" value="TDL22717.1"/>
    <property type="molecule type" value="Genomic_DNA"/>
</dbReference>
<name>A0A4Y7Q4Y0_9AGAM</name>
<sequence>MPKLCQRFVQITVDDVCWRDQKLFVIFSPILATTSDVVAVCLHRSVNLFPEKHFNLYTANASDDPDFEGPILSTTSIGNNV</sequence>
<accession>A0A4Y7Q4Y0</accession>
<proteinExistence type="predicted"/>